<keyword evidence="5" id="KW-1185">Reference proteome</keyword>
<dbReference type="Proteomes" id="UP001501411">
    <property type="component" value="Unassembled WGS sequence"/>
</dbReference>
<comment type="similarity">
    <text evidence="1">Belongs to the histone deacetylase family.</text>
</comment>
<dbReference type="PANTHER" id="PTHR10625:SF19">
    <property type="entry name" value="HISTONE DEACETYLASE 12"/>
    <property type="match status" value="1"/>
</dbReference>
<dbReference type="SUPFAM" id="SSF52768">
    <property type="entry name" value="Arginase/deacetylase"/>
    <property type="match status" value="1"/>
</dbReference>
<evidence type="ECO:0000256" key="1">
    <source>
        <dbReference type="ARBA" id="ARBA00005947"/>
    </source>
</evidence>
<sequence length="279" mass="31315">MMKYELIPEQLLYEGIVEKDNFFAPNAVDERFITLAHQAAYWDRLKSMKLTAQEIRRTGFALTQQLITREMYIVGGTLTACDFALENGVAFNIAGGTHHAGSYWGEGFCLLNDQAIGAYYLLHQQKAKQVLIVDLDVHQGNGTAEICRRKPEIFTFSMHAERNFPFRKETSDLDIGLADGIGDDEYLTILEKQLTLVIDRVKPDFIFYLAGVDVLATDKLGRLNLTQNGCKLRDYLVFSCCKKIGVPVQVSMGGGYSPEIKNIVDAHCNTFKVAIETLI</sequence>
<keyword evidence="2" id="KW-0378">Hydrolase</keyword>
<dbReference type="Pfam" id="PF00850">
    <property type="entry name" value="Hist_deacetyl"/>
    <property type="match status" value="1"/>
</dbReference>
<dbReference type="EMBL" id="BAABIQ010000031">
    <property type="protein sequence ID" value="GAA4791577.1"/>
    <property type="molecule type" value="Genomic_DNA"/>
</dbReference>
<evidence type="ECO:0000256" key="2">
    <source>
        <dbReference type="ARBA" id="ARBA00022801"/>
    </source>
</evidence>
<gene>
    <name evidence="4" type="ORF">GCM10023231_19360</name>
</gene>
<feature type="domain" description="Histone deacetylase" evidence="3">
    <location>
        <begin position="3"/>
        <end position="268"/>
    </location>
</feature>
<evidence type="ECO:0000313" key="4">
    <source>
        <dbReference type="EMBL" id="GAA4791577.1"/>
    </source>
</evidence>
<reference evidence="5" key="1">
    <citation type="journal article" date="2019" name="Int. J. Syst. Evol. Microbiol.">
        <title>The Global Catalogue of Microorganisms (GCM) 10K type strain sequencing project: providing services to taxonomists for standard genome sequencing and annotation.</title>
        <authorList>
            <consortium name="The Broad Institute Genomics Platform"/>
            <consortium name="The Broad Institute Genome Sequencing Center for Infectious Disease"/>
            <person name="Wu L."/>
            <person name="Ma J."/>
        </authorList>
    </citation>
    <scope>NUCLEOTIDE SEQUENCE [LARGE SCALE GENOMIC DNA]</scope>
    <source>
        <strain evidence="5">JCM 18200</strain>
    </source>
</reference>
<dbReference type="Gene3D" id="3.40.800.20">
    <property type="entry name" value="Histone deacetylase domain"/>
    <property type="match status" value="1"/>
</dbReference>
<proteinExistence type="inferred from homology"/>
<dbReference type="PANTHER" id="PTHR10625">
    <property type="entry name" value="HISTONE DEACETYLASE HDAC1-RELATED"/>
    <property type="match status" value="1"/>
</dbReference>
<evidence type="ECO:0000259" key="3">
    <source>
        <dbReference type="Pfam" id="PF00850"/>
    </source>
</evidence>
<evidence type="ECO:0000313" key="5">
    <source>
        <dbReference type="Proteomes" id="UP001501411"/>
    </source>
</evidence>
<name>A0ABP9BAV0_9SPHI</name>
<dbReference type="InterPro" id="IPR023696">
    <property type="entry name" value="Ureohydrolase_dom_sf"/>
</dbReference>
<dbReference type="InterPro" id="IPR023801">
    <property type="entry name" value="His_deacetylse_dom"/>
</dbReference>
<dbReference type="InterPro" id="IPR000286">
    <property type="entry name" value="HDACs"/>
</dbReference>
<dbReference type="CDD" id="cd09993">
    <property type="entry name" value="HDAC_classIV"/>
    <property type="match status" value="1"/>
</dbReference>
<protein>
    <submittedName>
        <fullName evidence="4">Histone deacetylase</fullName>
    </submittedName>
</protein>
<comment type="caution">
    <text evidence="4">The sequence shown here is derived from an EMBL/GenBank/DDBJ whole genome shotgun (WGS) entry which is preliminary data.</text>
</comment>
<organism evidence="4 5">
    <name type="scientific">Olivibacter ginsenosidimutans</name>
    <dbReference type="NCBI Taxonomy" id="1176537"/>
    <lineage>
        <taxon>Bacteria</taxon>
        <taxon>Pseudomonadati</taxon>
        <taxon>Bacteroidota</taxon>
        <taxon>Sphingobacteriia</taxon>
        <taxon>Sphingobacteriales</taxon>
        <taxon>Sphingobacteriaceae</taxon>
        <taxon>Olivibacter</taxon>
    </lineage>
</organism>
<accession>A0ABP9BAV0</accession>
<dbReference type="InterPro" id="IPR044150">
    <property type="entry name" value="HDAC_classIV"/>
</dbReference>
<dbReference type="PRINTS" id="PR01270">
    <property type="entry name" value="HDASUPER"/>
</dbReference>
<dbReference type="InterPro" id="IPR037138">
    <property type="entry name" value="His_deacetylse_dom_sf"/>
</dbReference>